<evidence type="ECO:0000256" key="1">
    <source>
        <dbReference type="SAM" id="MobiDB-lite"/>
    </source>
</evidence>
<dbReference type="EMBL" id="JBEZLS010000012">
    <property type="protein sequence ID" value="MEU9352855.1"/>
    <property type="molecule type" value="Genomic_DNA"/>
</dbReference>
<organism evidence="2 3">
    <name type="scientific">Streptomyces griseoloalbus</name>
    <dbReference type="NCBI Taxonomy" id="67303"/>
    <lineage>
        <taxon>Bacteria</taxon>
        <taxon>Bacillati</taxon>
        <taxon>Actinomycetota</taxon>
        <taxon>Actinomycetes</taxon>
        <taxon>Kitasatosporales</taxon>
        <taxon>Streptomycetaceae</taxon>
        <taxon>Streptomyces</taxon>
    </lineage>
</organism>
<comment type="caution">
    <text evidence="2">The sequence shown here is derived from an EMBL/GenBank/DDBJ whole genome shotgun (WGS) entry which is preliminary data.</text>
</comment>
<keyword evidence="3" id="KW-1185">Reference proteome</keyword>
<evidence type="ECO:0000313" key="3">
    <source>
        <dbReference type="Proteomes" id="UP001551582"/>
    </source>
</evidence>
<dbReference type="RefSeq" id="WP_359982202.1">
    <property type="nucleotide sequence ID" value="NZ_JBEZLS010000012.1"/>
</dbReference>
<reference evidence="2 3" key="1">
    <citation type="submission" date="2024-06" db="EMBL/GenBank/DDBJ databases">
        <title>The Natural Products Discovery Center: Release of the First 8490 Sequenced Strains for Exploring Actinobacteria Biosynthetic Diversity.</title>
        <authorList>
            <person name="Kalkreuter E."/>
            <person name="Kautsar S.A."/>
            <person name="Yang D."/>
            <person name="Bader C.D."/>
            <person name="Teijaro C.N."/>
            <person name="Fluegel L."/>
            <person name="Davis C.M."/>
            <person name="Simpson J.R."/>
            <person name="Lauterbach L."/>
            <person name="Steele A.D."/>
            <person name="Gui C."/>
            <person name="Meng S."/>
            <person name="Li G."/>
            <person name="Viehrig K."/>
            <person name="Ye F."/>
            <person name="Su P."/>
            <person name="Kiefer A.F."/>
            <person name="Nichols A."/>
            <person name="Cepeda A.J."/>
            <person name="Yan W."/>
            <person name="Fan B."/>
            <person name="Jiang Y."/>
            <person name="Adhikari A."/>
            <person name="Zheng C.-J."/>
            <person name="Schuster L."/>
            <person name="Cowan T.M."/>
            <person name="Smanski M.J."/>
            <person name="Chevrette M.G."/>
            <person name="De Carvalho L.P.S."/>
            <person name="Shen B."/>
        </authorList>
    </citation>
    <scope>NUCLEOTIDE SEQUENCE [LARGE SCALE GENOMIC DNA]</scope>
    <source>
        <strain evidence="2 3">NPDC048274</strain>
    </source>
</reference>
<feature type="compositionally biased region" description="Low complexity" evidence="1">
    <location>
        <begin position="53"/>
        <end position="72"/>
    </location>
</feature>
<proteinExistence type="predicted"/>
<dbReference type="Proteomes" id="UP001551582">
    <property type="component" value="Unassembled WGS sequence"/>
</dbReference>
<name>A0ABV3E6U3_9ACTN</name>
<gene>
    <name evidence="2" type="ORF">AB0D65_18130</name>
</gene>
<protein>
    <submittedName>
        <fullName evidence="2">Uncharacterized protein</fullName>
    </submittedName>
</protein>
<sequence>MSITARVYASVWSSPGTTRHSYVERLTATSSSWAHSRNQTASPRCRPTCRIMARSTPNASSSSSARSTKAAAGIRRPCPTEATEACE</sequence>
<feature type="region of interest" description="Disordered" evidence="1">
    <location>
        <begin position="53"/>
        <end position="87"/>
    </location>
</feature>
<evidence type="ECO:0000313" key="2">
    <source>
        <dbReference type="EMBL" id="MEU9352855.1"/>
    </source>
</evidence>
<accession>A0ABV3E6U3</accession>